<dbReference type="AlphaFoldDB" id="A0A2X2BX19"/>
<organism evidence="1 2">
    <name type="scientific">Proteus mirabilis</name>
    <dbReference type="NCBI Taxonomy" id="584"/>
    <lineage>
        <taxon>Bacteria</taxon>
        <taxon>Pseudomonadati</taxon>
        <taxon>Pseudomonadota</taxon>
        <taxon>Gammaproteobacteria</taxon>
        <taxon>Enterobacterales</taxon>
        <taxon>Morganellaceae</taxon>
        <taxon>Proteus</taxon>
    </lineage>
</organism>
<name>A0A2X2BX19_PROMI</name>
<evidence type="ECO:0000313" key="2">
    <source>
        <dbReference type="Proteomes" id="UP000251485"/>
    </source>
</evidence>
<accession>A0A2X2BX19</accession>
<dbReference type="Gene3D" id="1.10.150.240">
    <property type="entry name" value="Putative phosphatase, domain 2"/>
    <property type="match status" value="1"/>
</dbReference>
<reference evidence="1 2" key="1">
    <citation type="submission" date="2018-06" db="EMBL/GenBank/DDBJ databases">
        <authorList>
            <consortium name="Pathogen Informatics"/>
            <person name="Doyle S."/>
        </authorList>
    </citation>
    <scope>NUCLEOTIDE SEQUENCE [LARGE SCALE GENOMIC DNA]</scope>
    <source>
        <strain evidence="1 2">NCTC10975</strain>
    </source>
</reference>
<evidence type="ECO:0000313" key="1">
    <source>
        <dbReference type="EMBL" id="SPY99634.1"/>
    </source>
</evidence>
<dbReference type="InterPro" id="IPR036412">
    <property type="entry name" value="HAD-like_sf"/>
</dbReference>
<dbReference type="EMBL" id="UAUE01000025">
    <property type="protein sequence ID" value="SPY99634.1"/>
    <property type="molecule type" value="Genomic_DNA"/>
</dbReference>
<proteinExistence type="predicted"/>
<dbReference type="EC" id="5.4.2.6" evidence="1"/>
<dbReference type="Proteomes" id="UP000251485">
    <property type="component" value="Unassembled WGS sequence"/>
</dbReference>
<keyword evidence="1" id="KW-0413">Isomerase</keyword>
<dbReference type="InterPro" id="IPR023198">
    <property type="entry name" value="PGP-like_dom2"/>
</dbReference>
<dbReference type="GO" id="GO:0008801">
    <property type="term" value="F:beta-phosphoglucomutase activity"/>
    <property type="evidence" value="ECO:0007669"/>
    <property type="project" value="UniProtKB-EC"/>
</dbReference>
<sequence length="106" mass="12296">MTKGLIFDLDGVIVDTANYHYIAWKKLSNEIGIDFDKEFNHLLKGISRIESLELILSHGNKSDVYSADEKKSLTETKNKYYLELLNNITPKRYFTGCFRSNRTSKQ</sequence>
<gene>
    <name evidence="1" type="primary">pgmB_2</name>
    <name evidence="1" type="ORF">NCTC10975_03429</name>
</gene>
<dbReference type="SUPFAM" id="SSF56784">
    <property type="entry name" value="HAD-like"/>
    <property type="match status" value="1"/>
</dbReference>
<protein>
    <submittedName>
        <fullName evidence="1">Beta-phosphoglucomutase</fullName>
        <ecNumber evidence="1">5.4.2.6</ecNumber>
    </submittedName>
</protein>